<proteinExistence type="predicted"/>
<accession>A0AA38L208</accession>
<feature type="region of interest" description="Disordered" evidence="1">
    <location>
        <begin position="1"/>
        <end position="24"/>
    </location>
</feature>
<gene>
    <name evidence="2" type="ORF">KI387_027533</name>
</gene>
<sequence length="227" mass="25461">SGSNATLMDHKRSQKDSSKEILPTPIANEIVRFENWQGQENKSERRMKGDNTLKLENHCRDMLQLGYNGIKNVVLADSGLGEADIPLISNSPEKIPSRPNSNPPKNGWPNPKGEVGEIQWTICSDILTMKKMQILGEATNYEAFMVDSLIYDLERKYEELEKAEIQVGTTVIATKVVSPLPKDDKVFTIHNENLGKVDIFVPNEGDDGWTSVKKKAPHSVHFVMTRS</sequence>
<name>A0AA38L208_TAXCH</name>
<dbReference type="Proteomes" id="UP000824469">
    <property type="component" value="Unassembled WGS sequence"/>
</dbReference>
<feature type="compositionally biased region" description="Low complexity" evidence="1">
    <location>
        <begin position="99"/>
        <end position="113"/>
    </location>
</feature>
<evidence type="ECO:0000256" key="1">
    <source>
        <dbReference type="SAM" id="MobiDB-lite"/>
    </source>
</evidence>
<feature type="region of interest" description="Disordered" evidence="1">
    <location>
        <begin position="89"/>
        <end position="114"/>
    </location>
</feature>
<keyword evidence="3" id="KW-1185">Reference proteome</keyword>
<dbReference type="AlphaFoldDB" id="A0AA38L208"/>
<dbReference type="EMBL" id="JAHRHJ020000006">
    <property type="protein sequence ID" value="KAH9312498.1"/>
    <property type="molecule type" value="Genomic_DNA"/>
</dbReference>
<feature type="compositionally biased region" description="Basic and acidic residues" evidence="1">
    <location>
        <begin position="8"/>
        <end position="19"/>
    </location>
</feature>
<evidence type="ECO:0000313" key="3">
    <source>
        <dbReference type="Proteomes" id="UP000824469"/>
    </source>
</evidence>
<protein>
    <submittedName>
        <fullName evidence="2">Uncharacterized protein</fullName>
    </submittedName>
</protein>
<reference evidence="2 3" key="1">
    <citation type="journal article" date="2021" name="Nat. Plants">
        <title>The Taxus genome provides insights into paclitaxel biosynthesis.</title>
        <authorList>
            <person name="Xiong X."/>
            <person name="Gou J."/>
            <person name="Liao Q."/>
            <person name="Li Y."/>
            <person name="Zhou Q."/>
            <person name="Bi G."/>
            <person name="Li C."/>
            <person name="Du R."/>
            <person name="Wang X."/>
            <person name="Sun T."/>
            <person name="Guo L."/>
            <person name="Liang H."/>
            <person name="Lu P."/>
            <person name="Wu Y."/>
            <person name="Zhang Z."/>
            <person name="Ro D.K."/>
            <person name="Shang Y."/>
            <person name="Huang S."/>
            <person name="Yan J."/>
        </authorList>
    </citation>
    <scope>NUCLEOTIDE SEQUENCE [LARGE SCALE GENOMIC DNA]</scope>
    <source>
        <strain evidence="2">Ta-2019</strain>
    </source>
</reference>
<organism evidence="2 3">
    <name type="scientific">Taxus chinensis</name>
    <name type="common">Chinese yew</name>
    <name type="synonym">Taxus wallichiana var. chinensis</name>
    <dbReference type="NCBI Taxonomy" id="29808"/>
    <lineage>
        <taxon>Eukaryota</taxon>
        <taxon>Viridiplantae</taxon>
        <taxon>Streptophyta</taxon>
        <taxon>Embryophyta</taxon>
        <taxon>Tracheophyta</taxon>
        <taxon>Spermatophyta</taxon>
        <taxon>Pinopsida</taxon>
        <taxon>Pinidae</taxon>
        <taxon>Conifers II</taxon>
        <taxon>Cupressales</taxon>
        <taxon>Taxaceae</taxon>
        <taxon>Taxus</taxon>
    </lineage>
</organism>
<comment type="caution">
    <text evidence="2">The sequence shown here is derived from an EMBL/GenBank/DDBJ whole genome shotgun (WGS) entry which is preliminary data.</text>
</comment>
<evidence type="ECO:0000313" key="2">
    <source>
        <dbReference type="EMBL" id="KAH9312498.1"/>
    </source>
</evidence>
<feature type="non-terminal residue" evidence="2">
    <location>
        <position position="1"/>
    </location>
</feature>